<keyword evidence="4 10" id="KW-0479">Metal-binding</keyword>
<evidence type="ECO:0000256" key="3">
    <source>
        <dbReference type="ARBA" id="ARBA00006702"/>
    </source>
</evidence>
<evidence type="ECO:0000256" key="7">
    <source>
        <dbReference type="ARBA" id="ARBA00022912"/>
    </source>
</evidence>
<keyword evidence="5 10" id="KW-0378">Hydrolase</keyword>
<dbReference type="PROSITE" id="PS51746">
    <property type="entry name" value="PPM_2"/>
    <property type="match status" value="1"/>
</dbReference>
<dbReference type="InterPro" id="IPR001932">
    <property type="entry name" value="PPM-type_phosphatase-like_dom"/>
</dbReference>
<dbReference type="FunFam" id="3.60.40.10:FF:000009">
    <property type="entry name" value="Blast:Protein phosphatase PTC7 homolog"/>
    <property type="match status" value="1"/>
</dbReference>
<reference evidence="12" key="3">
    <citation type="submission" date="2023-05" db="EMBL/GenBank/DDBJ databases">
        <authorList>
            <person name="Smith C.H."/>
        </authorList>
    </citation>
    <scope>NUCLEOTIDE SEQUENCE</scope>
    <source>
        <strain evidence="12">CHS0354</strain>
        <tissue evidence="12">Mantle</tissue>
    </source>
</reference>
<dbReference type="PANTHER" id="PTHR12320:SF1">
    <property type="entry name" value="PROTEIN PHOSPHATASE PTC7 HOMOLOG"/>
    <property type="match status" value="1"/>
</dbReference>
<evidence type="ECO:0000256" key="5">
    <source>
        <dbReference type="ARBA" id="ARBA00022801"/>
    </source>
</evidence>
<comment type="similarity">
    <text evidence="3 10">Belongs to the PP2C family.</text>
</comment>
<dbReference type="Proteomes" id="UP001195483">
    <property type="component" value="Unassembled WGS sequence"/>
</dbReference>
<dbReference type="Gene3D" id="3.60.40.10">
    <property type="entry name" value="PPM-type phosphatase domain"/>
    <property type="match status" value="1"/>
</dbReference>
<comment type="cofactor">
    <cofactor evidence="1 10">
        <name>Mn(2+)</name>
        <dbReference type="ChEBI" id="CHEBI:29035"/>
    </cofactor>
</comment>
<dbReference type="GO" id="GO:0005739">
    <property type="term" value="C:mitochondrion"/>
    <property type="evidence" value="ECO:0007669"/>
    <property type="project" value="TreeGrafter"/>
</dbReference>
<evidence type="ECO:0000256" key="10">
    <source>
        <dbReference type="RuleBase" id="RU366020"/>
    </source>
</evidence>
<name>A0AAE0VFP1_9BIVA</name>
<comment type="catalytic activity">
    <reaction evidence="9 10">
        <text>O-phospho-L-threonyl-[protein] + H2O = L-threonyl-[protein] + phosphate</text>
        <dbReference type="Rhea" id="RHEA:47004"/>
        <dbReference type="Rhea" id="RHEA-COMP:11060"/>
        <dbReference type="Rhea" id="RHEA-COMP:11605"/>
        <dbReference type="ChEBI" id="CHEBI:15377"/>
        <dbReference type="ChEBI" id="CHEBI:30013"/>
        <dbReference type="ChEBI" id="CHEBI:43474"/>
        <dbReference type="ChEBI" id="CHEBI:61977"/>
        <dbReference type="EC" id="3.1.3.16"/>
    </reaction>
</comment>
<evidence type="ECO:0000256" key="2">
    <source>
        <dbReference type="ARBA" id="ARBA00001946"/>
    </source>
</evidence>
<gene>
    <name evidence="12" type="ORF">CHS0354_011232</name>
</gene>
<organism evidence="12 13">
    <name type="scientific">Potamilus streckersoni</name>
    <dbReference type="NCBI Taxonomy" id="2493646"/>
    <lineage>
        <taxon>Eukaryota</taxon>
        <taxon>Metazoa</taxon>
        <taxon>Spiralia</taxon>
        <taxon>Lophotrochozoa</taxon>
        <taxon>Mollusca</taxon>
        <taxon>Bivalvia</taxon>
        <taxon>Autobranchia</taxon>
        <taxon>Heteroconchia</taxon>
        <taxon>Palaeoheterodonta</taxon>
        <taxon>Unionida</taxon>
        <taxon>Unionoidea</taxon>
        <taxon>Unionidae</taxon>
        <taxon>Ambleminae</taxon>
        <taxon>Lampsilini</taxon>
        <taxon>Potamilus</taxon>
    </lineage>
</organism>
<dbReference type="EMBL" id="JAEAOA010000697">
    <property type="protein sequence ID" value="KAK3576554.1"/>
    <property type="molecule type" value="Genomic_DNA"/>
</dbReference>
<comment type="catalytic activity">
    <reaction evidence="10">
        <text>O-phospho-L-seryl-[protein] + H2O = L-seryl-[protein] + phosphate</text>
        <dbReference type="Rhea" id="RHEA:20629"/>
        <dbReference type="Rhea" id="RHEA-COMP:9863"/>
        <dbReference type="Rhea" id="RHEA-COMP:11604"/>
        <dbReference type="ChEBI" id="CHEBI:15377"/>
        <dbReference type="ChEBI" id="CHEBI:29999"/>
        <dbReference type="ChEBI" id="CHEBI:43474"/>
        <dbReference type="ChEBI" id="CHEBI:83421"/>
        <dbReference type="EC" id="3.1.3.16"/>
    </reaction>
</comment>
<evidence type="ECO:0000256" key="8">
    <source>
        <dbReference type="ARBA" id="ARBA00023211"/>
    </source>
</evidence>
<reference evidence="12" key="2">
    <citation type="journal article" date="2021" name="Genome Biol. Evol.">
        <title>Developing a high-quality reference genome for a parasitic bivalve with doubly uniparental inheritance (Bivalvia: Unionida).</title>
        <authorList>
            <person name="Smith C.H."/>
        </authorList>
    </citation>
    <scope>NUCLEOTIDE SEQUENCE</scope>
    <source>
        <strain evidence="12">CHS0354</strain>
        <tissue evidence="12">Mantle</tissue>
    </source>
</reference>
<comment type="caution">
    <text evidence="12">The sequence shown here is derived from an EMBL/GenBank/DDBJ whole genome shotgun (WGS) entry which is preliminary data.</text>
</comment>
<feature type="domain" description="PPM-type phosphatase" evidence="11">
    <location>
        <begin position="43"/>
        <end position="300"/>
    </location>
</feature>
<evidence type="ECO:0000256" key="1">
    <source>
        <dbReference type="ARBA" id="ARBA00001936"/>
    </source>
</evidence>
<evidence type="ECO:0000256" key="9">
    <source>
        <dbReference type="ARBA" id="ARBA00048336"/>
    </source>
</evidence>
<keyword evidence="7 10" id="KW-0904">Protein phosphatase</keyword>
<evidence type="ECO:0000313" key="13">
    <source>
        <dbReference type="Proteomes" id="UP001195483"/>
    </source>
</evidence>
<dbReference type="GO" id="GO:0004722">
    <property type="term" value="F:protein serine/threonine phosphatase activity"/>
    <property type="evidence" value="ECO:0007669"/>
    <property type="project" value="UniProtKB-EC"/>
</dbReference>
<keyword evidence="6 10" id="KW-0460">Magnesium</keyword>
<keyword evidence="8 10" id="KW-0464">Manganese</keyword>
<dbReference type="InterPro" id="IPR036457">
    <property type="entry name" value="PPM-type-like_dom_sf"/>
</dbReference>
<dbReference type="CDD" id="cd00143">
    <property type="entry name" value="PP2Cc"/>
    <property type="match status" value="1"/>
</dbReference>
<dbReference type="SMART" id="SM00331">
    <property type="entry name" value="PP2C_SIG"/>
    <property type="match status" value="1"/>
</dbReference>
<dbReference type="AlphaFoldDB" id="A0AAE0VFP1"/>
<sequence>MQSVALFGRQIARAFITSIQSEFRPNARPREPLHLVTGTAGFSKSLAKNQAFKKWTYGDDAYFIARNKVADVIGVADGVGGWRNYGIDPSAFPRSLMELCQRLVVENQFKLQAPANILEDGYCELLQQKTPLIGSSTACIVALHKEERTIYTANLGDSGFLVIRNGEVVHRSQEQQHYFNTPFQLAVAPASQEWQVLSDSPSMAQSTSYRVEEGDVILLGTDGLFDNLSEDMIVDYITRMKDKREENVQVQTTAKNIAEKAHQLSFDPDYLSPFALSALDAGIAMRGGKPDDITVILAKVSCQPQET</sequence>
<evidence type="ECO:0000256" key="4">
    <source>
        <dbReference type="ARBA" id="ARBA00022723"/>
    </source>
</evidence>
<proteinExistence type="inferred from homology"/>
<keyword evidence="13" id="KW-1185">Reference proteome</keyword>
<dbReference type="PANTHER" id="PTHR12320">
    <property type="entry name" value="PROTEIN PHOSPHATASE 2C"/>
    <property type="match status" value="1"/>
</dbReference>
<dbReference type="SMART" id="SM00332">
    <property type="entry name" value="PP2Cc"/>
    <property type="match status" value="1"/>
</dbReference>
<dbReference type="Pfam" id="PF13672">
    <property type="entry name" value="PP2C_2"/>
    <property type="match status" value="1"/>
</dbReference>
<evidence type="ECO:0000256" key="6">
    <source>
        <dbReference type="ARBA" id="ARBA00022842"/>
    </source>
</evidence>
<reference evidence="12" key="1">
    <citation type="journal article" date="2021" name="Genome Biol. Evol.">
        <title>A High-Quality Reference Genome for a Parasitic Bivalve with Doubly Uniparental Inheritance (Bivalvia: Unionida).</title>
        <authorList>
            <person name="Smith C.H."/>
        </authorList>
    </citation>
    <scope>NUCLEOTIDE SEQUENCE</scope>
    <source>
        <strain evidence="12">CHS0354</strain>
    </source>
</reference>
<comment type="cofactor">
    <cofactor evidence="2 10">
        <name>Mg(2+)</name>
        <dbReference type="ChEBI" id="CHEBI:18420"/>
    </cofactor>
</comment>
<dbReference type="SUPFAM" id="SSF81606">
    <property type="entry name" value="PP2C-like"/>
    <property type="match status" value="1"/>
</dbReference>
<evidence type="ECO:0000259" key="11">
    <source>
        <dbReference type="PROSITE" id="PS51746"/>
    </source>
</evidence>
<dbReference type="GO" id="GO:0046872">
    <property type="term" value="F:metal ion binding"/>
    <property type="evidence" value="ECO:0007669"/>
    <property type="project" value="UniProtKB-UniRule"/>
</dbReference>
<evidence type="ECO:0000313" key="12">
    <source>
        <dbReference type="EMBL" id="KAK3576554.1"/>
    </source>
</evidence>
<protein>
    <recommendedName>
        <fullName evidence="10">Protein phosphatase</fullName>
        <ecNumber evidence="10">3.1.3.16</ecNumber>
    </recommendedName>
</protein>
<dbReference type="InterPro" id="IPR039123">
    <property type="entry name" value="PPTC7"/>
</dbReference>
<accession>A0AAE0VFP1</accession>
<dbReference type="EC" id="3.1.3.16" evidence="10"/>